<dbReference type="SUPFAM" id="SSF56300">
    <property type="entry name" value="Metallo-dependent phosphatases"/>
    <property type="match status" value="1"/>
</dbReference>
<dbReference type="RefSeq" id="WP_087370582.1">
    <property type="nucleotide sequence ID" value="NZ_NFKK01000002.1"/>
</dbReference>
<feature type="domain" description="Calcineurin-like phosphoesterase" evidence="8">
    <location>
        <begin position="1"/>
        <end position="212"/>
    </location>
</feature>
<accession>A0A1Y4LH32</accession>
<keyword evidence="7" id="KW-0255">Endonuclease</keyword>
<dbReference type="InterPro" id="IPR004843">
    <property type="entry name" value="Calcineurin-like_PHP"/>
</dbReference>
<dbReference type="Proteomes" id="UP000195897">
    <property type="component" value="Unassembled WGS sequence"/>
</dbReference>
<protein>
    <recommendedName>
        <fullName evidence="3 7">Nuclease SbcCD subunit D</fullName>
    </recommendedName>
</protein>
<evidence type="ECO:0000259" key="8">
    <source>
        <dbReference type="Pfam" id="PF00149"/>
    </source>
</evidence>
<keyword evidence="7" id="KW-0235">DNA replication</keyword>
<comment type="similarity">
    <text evidence="1 7">Belongs to the SbcD family.</text>
</comment>
<proteinExistence type="inferred from homology"/>
<gene>
    <name evidence="7" type="primary">sbcD</name>
    <name evidence="10" type="ORF">B5F17_02870</name>
</gene>
<dbReference type="Pfam" id="PF12320">
    <property type="entry name" value="SbcD_C"/>
    <property type="match status" value="1"/>
</dbReference>
<dbReference type="Pfam" id="PF00149">
    <property type="entry name" value="Metallophos"/>
    <property type="match status" value="1"/>
</dbReference>
<evidence type="ECO:0000259" key="9">
    <source>
        <dbReference type="Pfam" id="PF12320"/>
    </source>
</evidence>
<evidence type="ECO:0000256" key="1">
    <source>
        <dbReference type="ARBA" id="ARBA00010555"/>
    </source>
</evidence>
<dbReference type="PANTHER" id="PTHR30337:SF0">
    <property type="entry name" value="NUCLEASE SBCCD SUBUNIT D"/>
    <property type="match status" value="1"/>
</dbReference>
<dbReference type="InterPro" id="IPR029052">
    <property type="entry name" value="Metallo-depent_PP-like"/>
</dbReference>
<keyword evidence="5 7" id="KW-0378">Hydrolase</keyword>
<keyword evidence="4 7" id="KW-0540">Nuclease</keyword>
<evidence type="ECO:0000256" key="2">
    <source>
        <dbReference type="ARBA" id="ARBA00011322"/>
    </source>
</evidence>
<dbReference type="EMBL" id="NFKK01000002">
    <property type="protein sequence ID" value="OUP54171.1"/>
    <property type="molecule type" value="Genomic_DNA"/>
</dbReference>
<evidence type="ECO:0000313" key="11">
    <source>
        <dbReference type="Proteomes" id="UP000195897"/>
    </source>
</evidence>
<evidence type="ECO:0000256" key="4">
    <source>
        <dbReference type="ARBA" id="ARBA00022722"/>
    </source>
</evidence>
<organism evidence="10 11">
    <name type="scientific">Butyricicoccus pullicaecorum</name>
    <dbReference type="NCBI Taxonomy" id="501571"/>
    <lineage>
        <taxon>Bacteria</taxon>
        <taxon>Bacillati</taxon>
        <taxon>Bacillota</taxon>
        <taxon>Clostridia</taxon>
        <taxon>Eubacteriales</taxon>
        <taxon>Butyricicoccaceae</taxon>
        <taxon>Butyricicoccus</taxon>
    </lineage>
</organism>
<evidence type="ECO:0000256" key="5">
    <source>
        <dbReference type="ARBA" id="ARBA00022801"/>
    </source>
</evidence>
<dbReference type="Gene3D" id="3.60.21.10">
    <property type="match status" value="1"/>
</dbReference>
<dbReference type="InterPro" id="IPR004593">
    <property type="entry name" value="SbcD"/>
</dbReference>
<keyword evidence="6 7" id="KW-0269">Exonuclease</keyword>
<dbReference type="GO" id="GO:0006310">
    <property type="term" value="P:DNA recombination"/>
    <property type="evidence" value="ECO:0007669"/>
    <property type="project" value="UniProtKB-KW"/>
</dbReference>
<dbReference type="InterPro" id="IPR026843">
    <property type="entry name" value="SbcD_C"/>
</dbReference>
<dbReference type="AlphaFoldDB" id="A0A1Y4LH32"/>
<evidence type="ECO:0000313" key="10">
    <source>
        <dbReference type="EMBL" id="OUP54171.1"/>
    </source>
</evidence>
<evidence type="ECO:0000256" key="3">
    <source>
        <dbReference type="ARBA" id="ARBA00013365"/>
    </source>
</evidence>
<evidence type="ECO:0000256" key="7">
    <source>
        <dbReference type="RuleBase" id="RU363069"/>
    </source>
</evidence>
<dbReference type="GO" id="GO:0004519">
    <property type="term" value="F:endonuclease activity"/>
    <property type="evidence" value="ECO:0007669"/>
    <property type="project" value="UniProtKB-KW"/>
</dbReference>
<feature type="domain" description="Nuclease SbcCD subunit D C-terminal" evidence="9">
    <location>
        <begin position="264"/>
        <end position="348"/>
    </location>
</feature>
<evidence type="ECO:0000256" key="6">
    <source>
        <dbReference type="ARBA" id="ARBA00022839"/>
    </source>
</evidence>
<dbReference type="InterPro" id="IPR050535">
    <property type="entry name" value="DNA_Repair-Maintenance_Comp"/>
</dbReference>
<sequence length="373" mass="41608">MRLLHLADLHLGKRVNGFSMLDDQKYILSQILTIIDTYTPQAVVIAGDVYDRTIPPEEAVSLFDHFLVQLSKRKLDVFLISGNHDSAERVAFGNQLMEASGIHVSPVYQGEVQPIVLTDAAGEVAFYLIPFLKPVHVRPFFPDAKIEDYTDAMRTVVDSLKLDTNRRNVAVVHQFVTGAALSGSEELAIGGLDAVDASVFSPFDYVALGHLHGAQRAGGDGIRYAGSPLKYSISERNQNKSVTLVDLGEKGTVNVQLIPLQPKRDVCQFCGTFEDLMARQEVCEDYCEIILTDEQDVPNAMNRLRALYPNLMHMAYDNTRTRSQTSVLGARAPLAQPIELFEELYEAQNGQSMNDEQRAYMRELIAEIWEGEQ</sequence>
<comment type="function">
    <text evidence="7">SbcCD cleaves DNA hairpin structures. These structures can inhibit DNA replication and are intermediates in certain DNA recombination reactions. The complex acts as a 3'-&gt;5' double strand exonuclease that can open hairpins. It also has a 5' single-strand endonuclease activity.</text>
</comment>
<comment type="subunit">
    <text evidence="2 7">Heterodimer of SbcC and SbcD.</text>
</comment>
<dbReference type="CDD" id="cd00840">
    <property type="entry name" value="MPP_Mre11_N"/>
    <property type="match status" value="1"/>
</dbReference>
<dbReference type="GO" id="GO:0006260">
    <property type="term" value="P:DNA replication"/>
    <property type="evidence" value="ECO:0007669"/>
    <property type="project" value="UniProtKB-KW"/>
</dbReference>
<dbReference type="InterPro" id="IPR041796">
    <property type="entry name" value="Mre11_N"/>
</dbReference>
<keyword evidence="7" id="KW-0233">DNA recombination</keyword>
<reference evidence="11" key="1">
    <citation type="submission" date="2017-04" db="EMBL/GenBank/DDBJ databases">
        <title>Function of individual gut microbiota members based on whole genome sequencing of pure cultures obtained from chicken caecum.</title>
        <authorList>
            <person name="Medvecky M."/>
            <person name="Cejkova D."/>
            <person name="Polansky O."/>
            <person name="Karasova D."/>
            <person name="Kubasova T."/>
            <person name="Cizek A."/>
            <person name="Rychlik I."/>
        </authorList>
    </citation>
    <scope>NUCLEOTIDE SEQUENCE [LARGE SCALE GENOMIC DNA]</scope>
    <source>
        <strain evidence="11">An180</strain>
    </source>
</reference>
<dbReference type="PANTHER" id="PTHR30337">
    <property type="entry name" value="COMPONENT OF ATP-DEPENDENT DSDNA EXONUCLEASE"/>
    <property type="match status" value="1"/>
</dbReference>
<dbReference type="NCBIfam" id="TIGR00619">
    <property type="entry name" value="sbcd"/>
    <property type="match status" value="1"/>
</dbReference>
<comment type="caution">
    <text evidence="10">The sequence shown here is derived from an EMBL/GenBank/DDBJ whole genome shotgun (WGS) entry which is preliminary data.</text>
</comment>
<dbReference type="GO" id="GO:0008408">
    <property type="term" value="F:3'-5' exonuclease activity"/>
    <property type="evidence" value="ECO:0007669"/>
    <property type="project" value="InterPro"/>
</dbReference>
<name>A0A1Y4LH32_9FIRM</name>